<sequence>MCAWTSSCNSVASMITENQKDARANLTMSLPRTHKKGADVSAPPYRQKIPPRAL</sequence>
<dbReference type="BioCyc" id="FCF748224-HMP:GTSS-2265-MONOMER"/>
<dbReference type="STRING" id="748224.HMPREF9436_00131"/>
<accession>E2ZEQ1</accession>
<evidence type="ECO:0000256" key="1">
    <source>
        <dbReference type="SAM" id="MobiDB-lite"/>
    </source>
</evidence>
<proteinExistence type="predicted"/>
<dbReference type="HOGENOM" id="CLU_3043569_0_0_9"/>
<dbReference type="AlphaFoldDB" id="E2ZEQ1"/>
<evidence type="ECO:0000313" key="3">
    <source>
        <dbReference type="Proteomes" id="UP000006028"/>
    </source>
</evidence>
<protein>
    <submittedName>
        <fullName evidence="2">Uncharacterized protein</fullName>
    </submittedName>
</protein>
<gene>
    <name evidence="2" type="ORF">HMPREF9436_00131</name>
</gene>
<dbReference type="EMBL" id="AECU01000014">
    <property type="protein sequence ID" value="EFQ08352.1"/>
    <property type="molecule type" value="Genomic_DNA"/>
</dbReference>
<feature type="region of interest" description="Disordered" evidence="1">
    <location>
        <begin position="29"/>
        <end position="54"/>
    </location>
</feature>
<dbReference type="Proteomes" id="UP000006028">
    <property type="component" value="Unassembled WGS sequence"/>
</dbReference>
<reference evidence="2 3" key="1">
    <citation type="submission" date="2010-08" db="EMBL/GenBank/DDBJ databases">
        <authorList>
            <person name="Weinstock G."/>
            <person name="Sodergren E."/>
            <person name="Clifton S."/>
            <person name="Fulton L."/>
            <person name="Fulton B."/>
            <person name="Courtney L."/>
            <person name="Fronick C."/>
            <person name="Harrison M."/>
            <person name="Strong C."/>
            <person name="Farmer C."/>
            <person name="Delahaunty K."/>
            <person name="Markovic C."/>
            <person name="Hall O."/>
            <person name="Minx P."/>
            <person name="Tomlinson C."/>
            <person name="Mitreva M."/>
            <person name="Hou S."/>
            <person name="Chen J."/>
            <person name="Wollam A."/>
            <person name="Pepin K.H."/>
            <person name="Johnson M."/>
            <person name="Bhonagiri V."/>
            <person name="Zhang X."/>
            <person name="Suruliraj S."/>
            <person name="Warren W."/>
            <person name="Chinwalla A."/>
            <person name="Mardis E.R."/>
            <person name="Wilson R.K."/>
        </authorList>
    </citation>
    <scope>NUCLEOTIDE SEQUENCE [LARGE SCALE GENOMIC DNA]</scope>
    <source>
        <strain evidence="2 3">KLE1255</strain>
    </source>
</reference>
<comment type="caution">
    <text evidence="2">The sequence shown here is derived from an EMBL/GenBank/DDBJ whole genome shotgun (WGS) entry which is preliminary data.</text>
</comment>
<evidence type="ECO:0000313" key="2">
    <source>
        <dbReference type="EMBL" id="EFQ08352.1"/>
    </source>
</evidence>
<organism evidence="2 3">
    <name type="scientific">Faecalibacterium cf. prausnitzii KLE1255</name>
    <dbReference type="NCBI Taxonomy" id="748224"/>
    <lineage>
        <taxon>Bacteria</taxon>
        <taxon>Bacillati</taxon>
        <taxon>Bacillota</taxon>
        <taxon>Clostridia</taxon>
        <taxon>Eubacteriales</taxon>
        <taxon>Oscillospiraceae</taxon>
        <taxon>Faecalibacterium</taxon>
    </lineage>
</organism>
<name>E2ZEQ1_9FIRM</name>